<feature type="compositionally biased region" description="Pro residues" evidence="1">
    <location>
        <begin position="224"/>
        <end position="270"/>
    </location>
</feature>
<evidence type="ECO:0008006" key="6">
    <source>
        <dbReference type="Google" id="ProtNLM"/>
    </source>
</evidence>
<keyword evidence="2" id="KW-0472">Membrane</keyword>
<reference evidence="4" key="1">
    <citation type="journal article" date="2021" name="PeerJ">
        <title>Extensive microbial diversity within the chicken gut microbiome revealed by metagenomics and culture.</title>
        <authorList>
            <person name="Gilroy R."/>
            <person name="Ravi A."/>
            <person name="Getino M."/>
            <person name="Pursley I."/>
            <person name="Horton D.L."/>
            <person name="Alikhan N.F."/>
            <person name="Baker D."/>
            <person name="Gharbi K."/>
            <person name="Hall N."/>
            <person name="Watson M."/>
            <person name="Adriaenssens E.M."/>
            <person name="Foster-Nyarko E."/>
            <person name="Jarju S."/>
            <person name="Secka A."/>
            <person name="Antonio M."/>
            <person name="Oren A."/>
            <person name="Chaudhuri R.R."/>
            <person name="La Ragione R."/>
            <person name="Hildebrand F."/>
            <person name="Pallen M.J."/>
        </authorList>
    </citation>
    <scope>NUCLEOTIDE SEQUENCE</scope>
    <source>
        <strain evidence="4">14324</strain>
    </source>
</reference>
<dbReference type="PRINTS" id="PR01217">
    <property type="entry name" value="PRICHEXTENSN"/>
</dbReference>
<gene>
    <name evidence="4" type="ORF">IAA21_00835</name>
</gene>
<evidence type="ECO:0000256" key="3">
    <source>
        <dbReference type="SAM" id="SignalP"/>
    </source>
</evidence>
<keyword evidence="2" id="KW-0812">Transmembrane</keyword>
<sequence length="331" mass="35710">MKRLWKICLALLACLFMPLSVRADSPGDTPDYYTDYYVVVESVDGSIDIYSEASANSTKLNNDPIPNGTALHIEGEKMNEGRNWGYVEYHGMNGYVPLDACRMKELSEAVESEILLGGSKDVAYDVEVDSQEGSVALYRGPGEKFGVNGNLEAIENGKKLHISQEVEGEDGSKWGLTSKEGTEGWVNLEDTKKWQDRENVSDMFSMENADSVSPSRKKTAPTATPTPKPTATPTPEPTATPTPTPTATPTPTPSPTPTPEPTATPEPTNTPAPTATEKPEDTPAAAAADSEVETSGENVKAASWISDPLIWIGIFACLAAVLLLIYHFKKK</sequence>
<dbReference type="AlphaFoldDB" id="A0A9D2IS19"/>
<evidence type="ECO:0000313" key="5">
    <source>
        <dbReference type="Proteomes" id="UP000824041"/>
    </source>
</evidence>
<dbReference type="PANTHER" id="PTHR31737">
    <property type="entry name" value="PROTEIN TOS1"/>
    <property type="match status" value="1"/>
</dbReference>
<proteinExistence type="predicted"/>
<evidence type="ECO:0000256" key="2">
    <source>
        <dbReference type="SAM" id="Phobius"/>
    </source>
</evidence>
<keyword evidence="2" id="KW-1133">Transmembrane helix</keyword>
<protein>
    <recommendedName>
        <fullName evidence="6">SH3b domain-containing protein</fullName>
    </recommendedName>
</protein>
<evidence type="ECO:0000313" key="4">
    <source>
        <dbReference type="EMBL" id="HIZ21328.1"/>
    </source>
</evidence>
<evidence type="ECO:0000256" key="1">
    <source>
        <dbReference type="SAM" id="MobiDB-lite"/>
    </source>
</evidence>
<accession>A0A9D2IS19</accession>
<feature type="transmembrane region" description="Helical" evidence="2">
    <location>
        <begin position="309"/>
        <end position="328"/>
    </location>
</feature>
<dbReference type="Proteomes" id="UP000824041">
    <property type="component" value="Unassembled WGS sequence"/>
</dbReference>
<comment type="caution">
    <text evidence="4">The sequence shown here is derived from an EMBL/GenBank/DDBJ whole genome shotgun (WGS) entry which is preliminary data.</text>
</comment>
<dbReference type="PANTHER" id="PTHR31737:SF2">
    <property type="entry name" value="PROTEIN TOS1"/>
    <property type="match status" value="1"/>
</dbReference>
<name>A0A9D2IS19_9FIRM</name>
<feature type="compositionally biased region" description="Low complexity" evidence="1">
    <location>
        <begin position="271"/>
        <end position="288"/>
    </location>
</feature>
<organism evidence="4 5">
    <name type="scientific">Candidatus Blautia faecigallinarum</name>
    <dbReference type="NCBI Taxonomy" id="2838488"/>
    <lineage>
        <taxon>Bacteria</taxon>
        <taxon>Bacillati</taxon>
        <taxon>Bacillota</taxon>
        <taxon>Clostridia</taxon>
        <taxon>Lachnospirales</taxon>
        <taxon>Lachnospiraceae</taxon>
        <taxon>Blautia</taxon>
    </lineage>
</organism>
<feature type="region of interest" description="Disordered" evidence="1">
    <location>
        <begin position="206"/>
        <end position="298"/>
    </location>
</feature>
<dbReference type="EMBL" id="DXBU01000012">
    <property type="protein sequence ID" value="HIZ21328.1"/>
    <property type="molecule type" value="Genomic_DNA"/>
</dbReference>
<feature type="chain" id="PRO_5039081710" description="SH3b domain-containing protein" evidence="3">
    <location>
        <begin position="24"/>
        <end position="331"/>
    </location>
</feature>
<reference evidence="4" key="2">
    <citation type="submission" date="2021-04" db="EMBL/GenBank/DDBJ databases">
        <authorList>
            <person name="Gilroy R."/>
        </authorList>
    </citation>
    <scope>NUCLEOTIDE SEQUENCE</scope>
    <source>
        <strain evidence="4">14324</strain>
    </source>
</reference>
<feature type="signal peptide" evidence="3">
    <location>
        <begin position="1"/>
        <end position="23"/>
    </location>
</feature>
<keyword evidence="3" id="KW-0732">Signal</keyword>